<evidence type="ECO:0000313" key="13">
    <source>
        <dbReference type="EMBL" id="SHH74575.1"/>
    </source>
</evidence>
<keyword evidence="5 10" id="KW-0489">Methyltransferase</keyword>
<keyword evidence="7 10" id="KW-0949">S-adenosyl-L-methionine</keyword>
<keyword evidence="14" id="KW-1185">Reference proteome</keyword>
<dbReference type="PIRSF" id="PIRSF015601">
    <property type="entry name" value="MTase_slr0722"/>
    <property type="match status" value="1"/>
</dbReference>
<dbReference type="GO" id="GO:0070475">
    <property type="term" value="P:rRNA base methylation"/>
    <property type="evidence" value="ECO:0007669"/>
    <property type="project" value="TreeGrafter"/>
</dbReference>
<evidence type="ECO:0000313" key="14">
    <source>
        <dbReference type="Proteomes" id="UP000184212"/>
    </source>
</evidence>
<feature type="domain" description="Ribosomal RNA small subunit methyltransferase E methyltransferase" evidence="11">
    <location>
        <begin position="74"/>
        <end position="227"/>
    </location>
</feature>
<evidence type="ECO:0000259" key="11">
    <source>
        <dbReference type="Pfam" id="PF04452"/>
    </source>
</evidence>
<sequence>MNLFYQPRLPEGIHYLDPDESRHCTKVLRKKQGDTLHLTDGKGFFYTAIITQPDPQRCTFEVTGTQAAPTRNFFIHIAISPTKNADRLEWFVEKSVEIGIDAITIIECDHTERMHIKLERLEKLCVSAMKQSVKATLPQLSGVVALPEFIAHGKATEKFIAYVDPDNPMHLHQMATPHQDYVVLIGPEGDFSKEELALCLQHGFRKASLGPSRLRTETAGLVACHTLHLLNTV</sequence>
<evidence type="ECO:0000256" key="3">
    <source>
        <dbReference type="ARBA" id="ARBA00022490"/>
    </source>
</evidence>
<gene>
    <name evidence="13" type="ORF">SAMN04488109_5103</name>
</gene>
<dbReference type="InterPro" id="IPR006700">
    <property type="entry name" value="RsmE"/>
</dbReference>
<reference evidence="13 14" key="1">
    <citation type="submission" date="2016-11" db="EMBL/GenBank/DDBJ databases">
        <authorList>
            <person name="Jaros S."/>
            <person name="Januszkiewicz K."/>
            <person name="Wedrychowicz H."/>
        </authorList>
    </citation>
    <scope>NUCLEOTIDE SEQUENCE [LARGE SCALE GENOMIC DNA]</scope>
    <source>
        <strain evidence="13 14">DSM 24574</strain>
    </source>
</reference>
<evidence type="ECO:0000256" key="10">
    <source>
        <dbReference type="PIRNR" id="PIRNR015601"/>
    </source>
</evidence>
<dbReference type="NCBIfam" id="TIGR00046">
    <property type="entry name" value="RsmE family RNA methyltransferase"/>
    <property type="match status" value="1"/>
</dbReference>
<feature type="domain" description="Ribosomal RNA small subunit methyltransferase E PUA-like" evidence="12">
    <location>
        <begin position="16"/>
        <end position="62"/>
    </location>
</feature>
<keyword evidence="3 10" id="KW-0963">Cytoplasm</keyword>
<dbReference type="InterPro" id="IPR029028">
    <property type="entry name" value="Alpha/beta_knot_MTases"/>
</dbReference>
<dbReference type="PANTHER" id="PTHR30027:SF3">
    <property type="entry name" value="16S RRNA (URACIL(1498)-N(3))-METHYLTRANSFERASE"/>
    <property type="match status" value="1"/>
</dbReference>
<dbReference type="InterPro" id="IPR046887">
    <property type="entry name" value="RsmE_PUA-like"/>
</dbReference>
<dbReference type="EC" id="2.1.1.193" evidence="10"/>
<comment type="catalytic activity">
    <reaction evidence="9 10">
        <text>uridine(1498) in 16S rRNA + S-adenosyl-L-methionine = N(3)-methyluridine(1498) in 16S rRNA + S-adenosyl-L-homocysteine + H(+)</text>
        <dbReference type="Rhea" id="RHEA:42920"/>
        <dbReference type="Rhea" id="RHEA-COMP:10283"/>
        <dbReference type="Rhea" id="RHEA-COMP:10284"/>
        <dbReference type="ChEBI" id="CHEBI:15378"/>
        <dbReference type="ChEBI" id="CHEBI:57856"/>
        <dbReference type="ChEBI" id="CHEBI:59789"/>
        <dbReference type="ChEBI" id="CHEBI:65315"/>
        <dbReference type="ChEBI" id="CHEBI:74502"/>
        <dbReference type="EC" id="2.1.1.193"/>
    </reaction>
</comment>
<dbReference type="GO" id="GO:0005737">
    <property type="term" value="C:cytoplasm"/>
    <property type="evidence" value="ECO:0007669"/>
    <property type="project" value="UniProtKB-SubCell"/>
</dbReference>
<evidence type="ECO:0000256" key="2">
    <source>
        <dbReference type="ARBA" id="ARBA00005528"/>
    </source>
</evidence>
<dbReference type="Proteomes" id="UP000184212">
    <property type="component" value="Unassembled WGS sequence"/>
</dbReference>
<evidence type="ECO:0000256" key="1">
    <source>
        <dbReference type="ARBA" id="ARBA00004496"/>
    </source>
</evidence>
<comment type="similarity">
    <text evidence="2 10">Belongs to the RNA methyltransferase RsmE family.</text>
</comment>
<dbReference type="Gene3D" id="2.40.240.20">
    <property type="entry name" value="Hypothetical PUA domain-like, domain 1"/>
    <property type="match status" value="1"/>
</dbReference>
<protein>
    <recommendedName>
        <fullName evidence="10">Ribosomal RNA small subunit methyltransferase E</fullName>
        <ecNumber evidence="10">2.1.1.193</ecNumber>
    </recommendedName>
</protein>
<dbReference type="Pfam" id="PF04452">
    <property type="entry name" value="Methyltrans_RNA"/>
    <property type="match status" value="1"/>
</dbReference>
<dbReference type="Pfam" id="PF20260">
    <property type="entry name" value="PUA_4"/>
    <property type="match status" value="1"/>
</dbReference>
<dbReference type="GO" id="GO:0070042">
    <property type="term" value="F:rRNA (uridine-N3-)-methyltransferase activity"/>
    <property type="evidence" value="ECO:0007669"/>
    <property type="project" value="TreeGrafter"/>
</dbReference>
<dbReference type="AlphaFoldDB" id="A0A1M5VHC4"/>
<name>A0A1M5VHC4_9BACT</name>
<dbReference type="NCBIfam" id="NF008702">
    <property type="entry name" value="PRK11713.6-1"/>
    <property type="match status" value="1"/>
</dbReference>
<evidence type="ECO:0000256" key="4">
    <source>
        <dbReference type="ARBA" id="ARBA00022552"/>
    </source>
</evidence>
<dbReference type="RefSeq" id="WP_073140119.1">
    <property type="nucleotide sequence ID" value="NZ_FQWQ01000004.1"/>
</dbReference>
<accession>A0A1M5VHC4</accession>
<evidence type="ECO:0000256" key="6">
    <source>
        <dbReference type="ARBA" id="ARBA00022679"/>
    </source>
</evidence>
<evidence type="ECO:0000256" key="5">
    <source>
        <dbReference type="ARBA" id="ARBA00022603"/>
    </source>
</evidence>
<dbReference type="EMBL" id="FQWQ01000004">
    <property type="protein sequence ID" value="SHH74575.1"/>
    <property type="molecule type" value="Genomic_DNA"/>
</dbReference>
<comment type="subcellular location">
    <subcellularLocation>
        <location evidence="1 10">Cytoplasm</location>
    </subcellularLocation>
</comment>
<proteinExistence type="inferred from homology"/>
<dbReference type="SUPFAM" id="SSF88697">
    <property type="entry name" value="PUA domain-like"/>
    <property type="match status" value="1"/>
</dbReference>
<keyword evidence="4 10" id="KW-0698">rRNA processing</keyword>
<dbReference type="PANTHER" id="PTHR30027">
    <property type="entry name" value="RIBOSOMAL RNA SMALL SUBUNIT METHYLTRANSFERASE E"/>
    <property type="match status" value="1"/>
</dbReference>
<dbReference type="STRING" id="947013.SAMN04488109_5103"/>
<dbReference type="InterPro" id="IPR015947">
    <property type="entry name" value="PUA-like_sf"/>
</dbReference>
<evidence type="ECO:0000256" key="8">
    <source>
        <dbReference type="ARBA" id="ARBA00025699"/>
    </source>
</evidence>
<dbReference type="InterPro" id="IPR046886">
    <property type="entry name" value="RsmE_MTase_dom"/>
</dbReference>
<keyword evidence="6 10" id="KW-0808">Transferase</keyword>
<dbReference type="Gene3D" id="3.40.1280.10">
    <property type="match status" value="1"/>
</dbReference>
<dbReference type="CDD" id="cd18084">
    <property type="entry name" value="RsmE-like"/>
    <property type="match status" value="1"/>
</dbReference>
<organism evidence="13 14">
    <name type="scientific">Chryseolinea serpens</name>
    <dbReference type="NCBI Taxonomy" id="947013"/>
    <lineage>
        <taxon>Bacteria</taxon>
        <taxon>Pseudomonadati</taxon>
        <taxon>Bacteroidota</taxon>
        <taxon>Cytophagia</taxon>
        <taxon>Cytophagales</taxon>
        <taxon>Fulvivirgaceae</taxon>
        <taxon>Chryseolinea</taxon>
    </lineage>
</organism>
<comment type="function">
    <text evidence="8 10">Specifically methylates the N3 position of the uracil ring of uridine 1498 (m3U1498) in 16S rRNA. Acts on the fully assembled 30S ribosomal subunit.</text>
</comment>
<dbReference type="OrthoDB" id="9815641at2"/>
<dbReference type="InterPro" id="IPR029026">
    <property type="entry name" value="tRNA_m1G_MTases_N"/>
</dbReference>
<dbReference type="SUPFAM" id="SSF75217">
    <property type="entry name" value="alpha/beta knot"/>
    <property type="match status" value="1"/>
</dbReference>
<evidence type="ECO:0000259" key="12">
    <source>
        <dbReference type="Pfam" id="PF20260"/>
    </source>
</evidence>
<evidence type="ECO:0000256" key="7">
    <source>
        <dbReference type="ARBA" id="ARBA00022691"/>
    </source>
</evidence>
<evidence type="ECO:0000256" key="9">
    <source>
        <dbReference type="ARBA" id="ARBA00047944"/>
    </source>
</evidence>